<reference evidence="1" key="2">
    <citation type="submission" date="2020-09" db="EMBL/GenBank/DDBJ databases">
        <authorList>
            <person name="Sun Q."/>
            <person name="Zhou Y."/>
        </authorList>
    </citation>
    <scope>NUCLEOTIDE SEQUENCE</scope>
    <source>
        <strain evidence="1">CGMCC 1.16134</strain>
    </source>
</reference>
<evidence type="ECO:0008006" key="3">
    <source>
        <dbReference type="Google" id="ProtNLM"/>
    </source>
</evidence>
<comment type="caution">
    <text evidence="1">The sequence shown here is derived from an EMBL/GenBank/DDBJ whole genome shotgun (WGS) entry which is preliminary data.</text>
</comment>
<organism evidence="1 2">
    <name type="scientific">Paenibacillus albidus</name>
    <dbReference type="NCBI Taxonomy" id="2041023"/>
    <lineage>
        <taxon>Bacteria</taxon>
        <taxon>Bacillati</taxon>
        <taxon>Bacillota</taxon>
        <taxon>Bacilli</taxon>
        <taxon>Bacillales</taxon>
        <taxon>Paenibacillaceae</taxon>
        <taxon>Paenibacillus</taxon>
    </lineage>
</organism>
<dbReference type="Pfam" id="PF07875">
    <property type="entry name" value="Coat_F"/>
    <property type="match status" value="1"/>
</dbReference>
<dbReference type="Proteomes" id="UP000637643">
    <property type="component" value="Unassembled WGS sequence"/>
</dbReference>
<name>A0A917CY77_9BACL</name>
<evidence type="ECO:0000313" key="2">
    <source>
        <dbReference type="Proteomes" id="UP000637643"/>
    </source>
</evidence>
<reference evidence="1" key="1">
    <citation type="journal article" date="2014" name="Int. J. Syst. Evol. Microbiol.">
        <title>Complete genome sequence of Corynebacterium casei LMG S-19264T (=DSM 44701T), isolated from a smear-ripened cheese.</title>
        <authorList>
            <consortium name="US DOE Joint Genome Institute (JGI-PGF)"/>
            <person name="Walter F."/>
            <person name="Albersmeier A."/>
            <person name="Kalinowski J."/>
            <person name="Ruckert C."/>
        </authorList>
    </citation>
    <scope>NUCLEOTIDE SEQUENCE</scope>
    <source>
        <strain evidence="1">CGMCC 1.16134</strain>
    </source>
</reference>
<sequence>MTSWRLNGTRNSGKEMDLTAFYAGQLLGFAKTAVRSYAIGITETATPQLRETLQKQLNAAIALHAKVFYFMLERGLYPSYDLPKLLSNDVVIANKAISM</sequence>
<dbReference type="PANTHER" id="PTHR39183:SF1">
    <property type="entry name" value="SPORE COAT PROTEIN F-LIKE PROTEIN YHCQ"/>
    <property type="match status" value="1"/>
</dbReference>
<dbReference type="AlphaFoldDB" id="A0A917CY77"/>
<proteinExistence type="predicted"/>
<keyword evidence="2" id="KW-1185">Reference proteome</keyword>
<evidence type="ECO:0000313" key="1">
    <source>
        <dbReference type="EMBL" id="GGG04068.1"/>
    </source>
</evidence>
<protein>
    <recommendedName>
        <fullName evidence="3">Spore coat protein</fullName>
    </recommendedName>
</protein>
<gene>
    <name evidence="1" type="ORF">GCM10010912_56040</name>
</gene>
<dbReference type="InterPro" id="IPR012851">
    <property type="entry name" value="Spore_coat_CotF-like"/>
</dbReference>
<dbReference type="PANTHER" id="PTHR39183">
    <property type="entry name" value="SPORE COAT PROTEIN F-LIKE PROTEIN YHCQ"/>
    <property type="match status" value="1"/>
</dbReference>
<dbReference type="EMBL" id="BMKR01000037">
    <property type="protein sequence ID" value="GGG04068.1"/>
    <property type="molecule type" value="Genomic_DNA"/>
</dbReference>
<accession>A0A917CY77</accession>